<gene>
    <name evidence="2" type="ORF">DN53_07520</name>
</gene>
<feature type="chain" id="PRO_5019416659" description="Lipoprotein" evidence="1">
    <location>
        <begin position="22"/>
        <end position="184"/>
    </location>
</feature>
<dbReference type="AlphaFoldDB" id="A0A444VPD2"/>
<accession>A0A444VPD2</accession>
<proteinExistence type="predicted"/>
<evidence type="ECO:0000256" key="1">
    <source>
        <dbReference type="SAM" id="SignalP"/>
    </source>
</evidence>
<dbReference type="EMBL" id="JJMP01000002">
    <property type="protein sequence ID" value="RYC52569.1"/>
    <property type="molecule type" value="Genomic_DNA"/>
</dbReference>
<protein>
    <recommendedName>
        <fullName evidence="4">Lipoprotein</fullName>
    </recommendedName>
</protein>
<evidence type="ECO:0000313" key="2">
    <source>
        <dbReference type="EMBL" id="RYC52569.1"/>
    </source>
</evidence>
<comment type="caution">
    <text evidence="2">The sequence shown here is derived from an EMBL/GenBank/DDBJ whole genome shotgun (WGS) entry which is preliminary data.</text>
</comment>
<feature type="signal peptide" evidence="1">
    <location>
        <begin position="1"/>
        <end position="21"/>
    </location>
</feature>
<dbReference type="Proteomes" id="UP000290261">
    <property type="component" value="Unassembled WGS sequence"/>
</dbReference>
<evidence type="ECO:0000313" key="3">
    <source>
        <dbReference type="Proteomes" id="UP000290261"/>
    </source>
</evidence>
<dbReference type="RefSeq" id="WP_129653259.1">
    <property type="nucleotide sequence ID" value="NZ_ML142907.1"/>
</dbReference>
<sequence length="184" mass="20292">MKGLFCRLLVALIFFSFLLNSCSEKQDFDQFEDLSITPTLASGIFYLESDEATINAAGNVGVFYAQTVNFDAFNEEFVAERLLEGTIHYELENTTSKRLGITIEFLDEDGNVLDVESFTVEPNMPEVFTRDVFYGPGGKSIDILVTTSSLRISGGNLSDSTSVSSTSDPKVKLSSGAEFLFRLK</sequence>
<keyword evidence="3" id="KW-1185">Reference proteome</keyword>
<name>A0A444VPD2_9FLAO</name>
<evidence type="ECO:0008006" key="4">
    <source>
        <dbReference type="Google" id="ProtNLM"/>
    </source>
</evidence>
<reference evidence="2 3" key="1">
    <citation type="submission" date="2014-04" db="EMBL/GenBank/DDBJ databases">
        <title>Whole genome of Muricauda olearia.</title>
        <authorList>
            <person name="Zhang X.-H."/>
            <person name="Tang K."/>
        </authorList>
    </citation>
    <scope>NUCLEOTIDE SEQUENCE [LARGE SCALE GENOMIC DNA]</scope>
    <source>
        <strain evidence="2 3">Th120</strain>
    </source>
</reference>
<keyword evidence="1" id="KW-0732">Signal</keyword>
<organism evidence="2 3">
    <name type="scientific">Flagellimonas olearia</name>
    <dbReference type="NCBI Taxonomy" id="552546"/>
    <lineage>
        <taxon>Bacteria</taxon>
        <taxon>Pseudomonadati</taxon>
        <taxon>Bacteroidota</taxon>
        <taxon>Flavobacteriia</taxon>
        <taxon>Flavobacteriales</taxon>
        <taxon>Flavobacteriaceae</taxon>
        <taxon>Flagellimonas</taxon>
    </lineage>
</organism>